<dbReference type="RefSeq" id="WP_190309842.1">
    <property type="nucleotide sequence ID" value="NZ_JACNYK010000003.1"/>
</dbReference>
<comment type="caution">
    <text evidence="3">The sequence shown here is derived from an EMBL/GenBank/DDBJ whole genome shotgun (WGS) entry which is preliminary data.</text>
</comment>
<dbReference type="Proteomes" id="UP000606494">
    <property type="component" value="Unassembled WGS sequence"/>
</dbReference>
<dbReference type="SUPFAM" id="SSF51556">
    <property type="entry name" value="Metallo-dependent hydrolases"/>
    <property type="match status" value="1"/>
</dbReference>
<organism evidence="3 4">
    <name type="scientific">Sphingobacterium arenae</name>
    <dbReference type="NCBI Taxonomy" id="1280598"/>
    <lineage>
        <taxon>Bacteria</taxon>
        <taxon>Pseudomonadati</taxon>
        <taxon>Bacteroidota</taxon>
        <taxon>Sphingobacteriia</taxon>
        <taxon>Sphingobacteriales</taxon>
        <taxon>Sphingobacteriaceae</taxon>
        <taxon>Sphingobacterium</taxon>
    </lineage>
</organism>
<dbReference type="PANTHER" id="PTHR21240">
    <property type="entry name" value="2-AMINO-3-CARBOXYLMUCONATE-6-SEMIALDEHYDE DECARBOXYLASE"/>
    <property type="match status" value="1"/>
</dbReference>
<name>A0ABR7Y5X9_9SPHI</name>
<evidence type="ECO:0000256" key="1">
    <source>
        <dbReference type="ARBA" id="ARBA00023239"/>
    </source>
</evidence>
<dbReference type="PANTHER" id="PTHR21240:SF28">
    <property type="entry name" value="ISO-OROTATE DECARBOXYLASE (EUROFUNG)"/>
    <property type="match status" value="1"/>
</dbReference>
<feature type="domain" description="Amidohydrolase-related" evidence="2">
    <location>
        <begin position="242"/>
        <end position="462"/>
    </location>
</feature>
<dbReference type="InterPro" id="IPR032466">
    <property type="entry name" value="Metal_Hydrolase"/>
</dbReference>
<reference evidence="3 4" key="1">
    <citation type="submission" date="2020-08" db="EMBL/GenBank/DDBJ databases">
        <title>Sphingobacterium sp. DN00404 isolated from aquaculture water.</title>
        <authorList>
            <person name="Zhang M."/>
        </authorList>
    </citation>
    <scope>NUCLEOTIDE SEQUENCE [LARGE SCALE GENOMIC DNA]</scope>
    <source>
        <strain evidence="3 4">KCTC 32294</strain>
    </source>
</reference>
<proteinExistence type="predicted"/>
<dbReference type="InterPro" id="IPR006680">
    <property type="entry name" value="Amidohydro-rel"/>
</dbReference>
<keyword evidence="1" id="KW-0456">Lyase</keyword>
<dbReference type="InterPro" id="IPR032465">
    <property type="entry name" value="ACMSD"/>
</dbReference>
<sequence length="476" mass="55911">MTPDQFKTKCREYNVISPQPLLRISEKVQHAKSQDGHIYDVHVHTFHKDCINEFYFLLKMLGERTRGIQSLHDGDVAPFTPRKTEEIDYAVEEFRNTYHYSTEEDIYENPPTDITWKDIEDTFEKAHSRAPLIEHIDSGREAAYYVFSRFLRKNSQEEILKDFFKNFAVTNINGFKGKSLITCALMMDFYNEFKGPVKRSLSKQIEDYNTLARAYPVLPFLAIDPRRMDEDEDSEEHLFNLFLKAFDRKKAGLFFGVKFYPALGYSPSDYRLEPIYEICQEFQIPIVTHCGGEIVSTFSKDIWVYEDFKQEKSVVPGDTRKDRVFYLNDPKRWESVLRKYPNLKINFAHFGNDEAFFDENIHSSRDYLARKRTILNLMKCYSGVFADFSYAFTSPHVYGSFMKTLNENTSGVQDRILFGTDFWVALFAKGERFVTHQTAFIQLFESNPNLRDKIFRTNAERYLFEIVEDNPASPCK</sequence>
<evidence type="ECO:0000313" key="3">
    <source>
        <dbReference type="EMBL" id="MBD1426705.1"/>
    </source>
</evidence>
<gene>
    <name evidence="3" type="ORF">H8B17_14025</name>
</gene>
<evidence type="ECO:0000259" key="2">
    <source>
        <dbReference type="Pfam" id="PF04909"/>
    </source>
</evidence>
<accession>A0ABR7Y5X9</accession>
<dbReference type="EMBL" id="JACNYK010000003">
    <property type="protein sequence ID" value="MBD1426705.1"/>
    <property type="molecule type" value="Genomic_DNA"/>
</dbReference>
<keyword evidence="4" id="KW-1185">Reference proteome</keyword>
<dbReference type="Pfam" id="PF04909">
    <property type="entry name" value="Amidohydro_2"/>
    <property type="match status" value="1"/>
</dbReference>
<protein>
    <submittedName>
        <fullName evidence="3">Amidohydrolase family protein</fullName>
    </submittedName>
</protein>
<dbReference type="Gene3D" id="3.20.20.140">
    <property type="entry name" value="Metal-dependent hydrolases"/>
    <property type="match status" value="1"/>
</dbReference>
<evidence type="ECO:0000313" key="4">
    <source>
        <dbReference type="Proteomes" id="UP000606494"/>
    </source>
</evidence>